<gene>
    <name evidence="1" type="ORF">HEB94_009045</name>
</gene>
<reference evidence="1" key="1">
    <citation type="submission" date="2020-10" db="EMBL/GenBank/DDBJ databases">
        <title>Sequencing the genomes of 1000 actinobacteria strains.</title>
        <authorList>
            <person name="Klenk H.-P."/>
        </authorList>
    </citation>
    <scope>NUCLEOTIDE SEQUENCE</scope>
    <source>
        <strain evidence="1">DSM 45354</strain>
    </source>
</reference>
<comment type="caution">
    <text evidence="1">The sequence shown here is derived from an EMBL/GenBank/DDBJ whole genome shotgun (WGS) entry which is preliminary data.</text>
</comment>
<accession>A0A927RDB3</accession>
<dbReference type="Proteomes" id="UP000638648">
    <property type="component" value="Unassembled WGS sequence"/>
</dbReference>
<evidence type="ECO:0000313" key="2">
    <source>
        <dbReference type="Proteomes" id="UP000638648"/>
    </source>
</evidence>
<dbReference type="EMBL" id="JADBEM010000001">
    <property type="protein sequence ID" value="MBE1612197.1"/>
    <property type="molecule type" value="Genomic_DNA"/>
</dbReference>
<evidence type="ECO:0000313" key="1">
    <source>
        <dbReference type="EMBL" id="MBE1612197.1"/>
    </source>
</evidence>
<proteinExistence type="predicted"/>
<organism evidence="1 2">
    <name type="scientific">Actinopolymorpha pittospori</name>
    <dbReference type="NCBI Taxonomy" id="648752"/>
    <lineage>
        <taxon>Bacteria</taxon>
        <taxon>Bacillati</taxon>
        <taxon>Actinomycetota</taxon>
        <taxon>Actinomycetes</taxon>
        <taxon>Propionibacteriales</taxon>
        <taxon>Actinopolymorphaceae</taxon>
        <taxon>Actinopolymorpha</taxon>
    </lineage>
</organism>
<name>A0A927RDB3_9ACTN</name>
<sequence>MNTDRRRVLLWTWVLLVVLVLAVTSYHTDDITNTAPAMS</sequence>
<dbReference type="AlphaFoldDB" id="A0A927RDB3"/>
<protein>
    <submittedName>
        <fullName evidence="1">Uncharacterized protein</fullName>
    </submittedName>
</protein>
<keyword evidence="2" id="KW-1185">Reference proteome</keyword>